<evidence type="ECO:0000313" key="3">
    <source>
        <dbReference type="Proteomes" id="UP000191931"/>
    </source>
</evidence>
<gene>
    <name evidence="2" type="ORF">MTBBW1_1790028</name>
</gene>
<organism evidence="2 3">
    <name type="scientific">Desulfamplus magnetovallimortis</name>
    <dbReference type="NCBI Taxonomy" id="1246637"/>
    <lineage>
        <taxon>Bacteria</taxon>
        <taxon>Pseudomonadati</taxon>
        <taxon>Thermodesulfobacteriota</taxon>
        <taxon>Desulfobacteria</taxon>
        <taxon>Desulfobacterales</taxon>
        <taxon>Desulfobacteraceae</taxon>
        <taxon>Desulfamplus</taxon>
    </lineage>
</organism>
<feature type="compositionally biased region" description="Basic and acidic residues" evidence="1">
    <location>
        <begin position="64"/>
        <end position="75"/>
    </location>
</feature>
<dbReference type="Proteomes" id="UP000191931">
    <property type="component" value="Unassembled WGS sequence"/>
</dbReference>
<feature type="region of interest" description="Disordered" evidence="1">
    <location>
        <begin position="64"/>
        <end position="92"/>
    </location>
</feature>
<evidence type="ECO:0000313" key="2">
    <source>
        <dbReference type="EMBL" id="SLM29403.1"/>
    </source>
</evidence>
<evidence type="ECO:0000256" key="1">
    <source>
        <dbReference type="SAM" id="MobiDB-lite"/>
    </source>
</evidence>
<name>A0A1W1HAD3_9BACT</name>
<proteinExistence type="predicted"/>
<dbReference type="RefSeq" id="WP_245809482.1">
    <property type="nucleotide sequence ID" value="NZ_LT828553.1"/>
</dbReference>
<keyword evidence="3" id="KW-1185">Reference proteome</keyword>
<accession>A0A1W1HAD3</accession>
<sequence>MLYCSHPCSIQKTKTEPEGGSETSEFENGDETTKVEDGKKTAKIEDGKKTVKIEDGKETVKIEDEEETVRLEGQTRKPQSITGELEKLPEEKDIGESAENWHLQTKRPALGVKSGNFADASMWTLPEEYSTGTLLAVGESVDIAACIALANEKISFQQISLSPWKVDQKSIFSRITFDDRYYLYNHENLAEPLFILCDPIDKKIEKEVIEKLKINDIHVEPFLPINV</sequence>
<feature type="compositionally biased region" description="Basic and acidic residues" evidence="1">
    <location>
        <begin position="31"/>
        <end position="41"/>
    </location>
</feature>
<dbReference type="STRING" id="1246637.MTBBW1_1790028"/>
<reference evidence="2 3" key="1">
    <citation type="submission" date="2017-03" db="EMBL/GenBank/DDBJ databases">
        <authorList>
            <person name="Afonso C.L."/>
            <person name="Miller P.J."/>
            <person name="Scott M.A."/>
            <person name="Spackman E."/>
            <person name="Goraichik I."/>
            <person name="Dimitrov K.M."/>
            <person name="Suarez D.L."/>
            <person name="Swayne D.E."/>
        </authorList>
    </citation>
    <scope>NUCLEOTIDE SEQUENCE [LARGE SCALE GENOMIC DNA]</scope>
    <source>
        <strain evidence="2">PRJEB14757</strain>
    </source>
</reference>
<dbReference type="EMBL" id="FWEV01000089">
    <property type="protein sequence ID" value="SLM29403.1"/>
    <property type="molecule type" value="Genomic_DNA"/>
</dbReference>
<protein>
    <submittedName>
        <fullName evidence="2">Uncharacterized protein</fullName>
    </submittedName>
</protein>
<dbReference type="AlphaFoldDB" id="A0A1W1HAD3"/>
<feature type="region of interest" description="Disordered" evidence="1">
    <location>
        <begin position="1"/>
        <end position="41"/>
    </location>
</feature>